<feature type="region of interest" description="Disordered" evidence="1">
    <location>
        <begin position="436"/>
        <end position="473"/>
    </location>
</feature>
<name>A0A9J6DBS7_RHIMP</name>
<dbReference type="OrthoDB" id="6517071at2759"/>
<reference evidence="2" key="2">
    <citation type="submission" date="2021-09" db="EMBL/GenBank/DDBJ databases">
        <authorList>
            <person name="Jia N."/>
            <person name="Wang J."/>
            <person name="Shi W."/>
            <person name="Du L."/>
            <person name="Sun Y."/>
            <person name="Zhan W."/>
            <person name="Jiang J."/>
            <person name="Wang Q."/>
            <person name="Zhang B."/>
            <person name="Ji P."/>
            <person name="Sakyi L.B."/>
            <person name="Cui X."/>
            <person name="Yuan T."/>
            <person name="Jiang B."/>
            <person name="Yang W."/>
            <person name="Lam T.T.-Y."/>
            <person name="Chang Q."/>
            <person name="Ding S."/>
            <person name="Wang X."/>
            <person name="Zhu J."/>
            <person name="Ruan X."/>
            <person name="Zhao L."/>
            <person name="Wei J."/>
            <person name="Que T."/>
            <person name="Du C."/>
            <person name="Cheng J."/>
            <person name="Dai P."/>
            <person name="Han X."/>
            <person name="Huang E."/>
            <person name="Gao Y."/>
            <person name="Liu J."/>
            <person name="Shao H."/>
            <person name="Ye R."/>
            <person name="Li L."/>
            <person name="Wei W."/>
            <person name="Wang X."/>
            <person name="Wang C."/>
            <person name="Huo Q."/>
            <person name="Li W."/>
            <person name="Guo W."/>
            <person name="Chen H."/>
            <person name="Chen S."/>
            <person name="Zhou L."/>
            <person name="Zhou L."/>
            <person name="Ni X."/>
            <person name="Tian J."/>
            <person name="Zhou Y."/>
            <person name="Sheng Y."/>
            <person name="Liu T."/>
            <person name="Pan Y."/>
            <person name="Xia L."/>
            <person name="Li J."/>
            <person name="Zhao F."/>
            <person name="Cao W."/>
        </authorList>
    </citation>
    <scope>NUCLEOTIDE SEQUENCE</scope>
    <source>
        <strain evidence="2">Rmic-2018</strain>
        <tissue evidence="2">Larvae</tissue>
    </source>
</reference>
<accession>A0A9J6DBS7</accession>
<organism evidence="2 3">
    <name type="scientific">Rhipicephalus microplus</name>
    <name type="common">Cattle tick</name>
    <name type="synonym">Boophilus microplus</name>
    <dbReference type="NCBI Taxonomy" id="6941"/>
    <lineage>
        <taxon>Eukaryota</taxon>
        <taxon>Metazoa</taxon>
        <taxon>Ecdysozoa</taxon>
        <taxon>Arthropoda</taxon>
        <taxon>Chelicerata</taxon>
        <taxon>Arachnida</taxon>
        <taxon>Acari</taxon>
        <taxon>Parasitiformes</taxon>
        <taxon>Ixodida</taxon>
        <taxon>Ixodoidea</taxon>
        <taxon>Ixodidae</taxon>
        <taxon>Rhipicephalinae</taxon>
        <taxon>Rhipicephalus</taxon>
        <taxon>Boophilus</taxon>
    </lineage>
</organism>
<evidence type="ECO:0000256" key="1">
    <source>
        <dbReference type="SAM" id="MobiDB-lite"/>
    </source>
</evidence>
<evidence type="ECO:0000313" key="2">
    <source>
        <dbReference type="EMBL" id="KAH8019409.1"/>
    </source>
</evidence>
<feature type="compositionally biased region" description="Basic and acidic residues" evidence="1">
    <location>
        <begin position="258"/>
        <end position="272"/>
    </location>
</feature>
<dbReference type="Proteomes" id="UP000821866">
    <property type="component" value="Chromosome 8"/>
</dbReference>
<protein>
    <submittedName>
        <fullName evidence="2">Uncharacterized protein</fullName>
    </submittedName>
</protein>
<feature type="region of interest" description="Disordered" evidence="1">
    <location>
        <begin position="214"/>
        <end position="279"/>
    </location>
</feature>
<dbReference type="VEuPathDB" id="VectorBase:LOC119177241"/>
<evidence type="ECO:0000313" key="3">
    <source>
        <dbReference type="Proteomes" id="UP000821866"/>
    </source>
</evidence>
<dbReference type="AlphaFoldDB" id="A0A9J6DBS7"/>
<feature type="region of interest" description="Disordered" evidence="1">
    <location>
        <begin position="77"/>
        <end position="107"/>
    </location>
</feature>
<feature type="compositionally biased region" description="Low complexity" evidence="1">
    <location>
        <begin position="243"/>
        <end position="252"/>
    </location>
</feature>
<sequence length="473" mass="51046">MSGGSLLLLARGRTEAQSEMYGCQEAAMPDWKRELLRKKRTMHKAFPSWAALAAGSGGDRTVHKAVHLGDAARVPAGLVCPQSPRGGGPPSMGEDKGGQAELESSEDHEWQYGPGFVDRLRCKFLSLSLREPSGLQQPLRAYASVENLLEPKSSVRPTSAPKPAFQRARSMETLLDPLINEDVVIVERSSTTASELPRPDIVRTCKRIFEASADNRRPLRRRPPVLRARAPLRADKENNQPLARPRPARPVANIKPLRKQDETPPVKEDEPPLKAPVAPVAPVAVARPERRDTTPLWPQLRQTSPAATSVVFDFRGKDVKPHVAVTRAPCGSPLDSDELDSSDEPLPFPSGIVFVGENVVIGGGALLTTRNKKLKTQFNDSALVTIEYVPEECQSPRGNGYDVDAPTVNGGNCGGSLGSYTPSALSSGEAFQLGLCRPSRPLPAPETAEAPEPEEPAPATAWSLSATSSDLLF</sequence>
<comment type="caution">
    <text evidence="2">The sequence shown here is derived from an EMBL/GenBank/DDBJ whole genome shotgun (WGS) entry which is preliminary data.</text>
</comment>
<dbReference type="OMA" id="SEDHEWQ"/>
<feature type="compositionally biased region" description="Polar residues" evidence="1">
    <location>
        <begin position="462"/>
        <end position="473"/>
    </location>
</feature>
<dbReference type="EMBL" id="JABSTU010000010">
    <property type="protein sequence ID" value="KAH8019409.1"/>
    <property type="molecule type" value="Genomic_DNA"/>
</dbReference>
<reference evidence="2" key="1">
    <citation type="journal article" date="2020" name="Cell">
        <title>Large-Scale Comparative Analyses of Tick Genomes Elucidate Their Genetic Diversity and Vector Capacities.</title>
        <authorList>
            <consortium name="Tick Genome and Microbiome Consortium (TIGMIC)"/>
            <person name="Jia N."/>
            <person name="Wang J."/>
            <person name="Shi W."/>
            <person name="Du L."/>
            <person name="Sun Y."/>
            <person name="Zhan W."/>
            <person name="Jiang J.F."/>
            <person name="Wang Q."/>
            <person name="Zhang B."/>
            <person name="Ji P."/>
            <person name="Bell-Sakyi L."/>
            <person name="Cui X.M."/>
            <person name="Yuan T.T."/>
            <person name="Jiang B.G."/>
            <person name="Yang W.F."/>
            <person name="Lam T.T."/>
            <person name="Chang Q.C."/>
            <person name="Ding S.J."/>
            <person name="Wang X.J."/>
            <person name="Zhu J.G."/>
            <person name="Ruan X.D."/>
            <person name="Zhao L."/>
            <person name="Wei J.T."/>
            <person name="Ye R.Z."/>
            <person name="Que T.C."/>
            <person name="Du C.H."/>
            <person name="Zhou Y.H."/>
            <person name="Cheng J.X."/>
            <person name="Dai P.F."/>
            <person name="Guo W.B."/>
            <person name="Han X.H."/>
            <person name="Huang E.J."/>
            <person name="Li L.F."/>
            <person name="Wei W."/>
            <person name="Gao Y.C."/>
            <person name="Liu J.Z."/>
            <person name="Shao H.Z."/>
            <person name="Wang X."/>
            <person name="Wang C.C."/>
            <person name="Yang T.C."/>
            <person name="Huo Q.B."/>
            <person name="Li W."/>
            <person name="Chen H.Y."/>
            <person name="Chen S.E."/>
            <person name="Zhou L.G."/>
            <person name="Ni X.B."/>
            <person name="Tian J.H."/>
            <person name="Sheng Y."/>
            <person name="Liu T."/>
            <person name="Pan Y.S."/>
            <person name="Xia L.Y."/>
            <person name="Li J."/>
            <person name="Zhao F."/>
            <person name="Cao W.C."/>
        </authorList>
    </citation>
    <scope>NUCLEOTIDE SEQUENCE</scope>
    <source>
        <strain evidence="2">Rmic-2018</strain>
    </source>
</reference>
<gene>
    <name evidence="2" type="ORF">HPB51_019382</name>
</gene>
<proteinExistence type="predicted"/>
<keyword evidence="3" id="KW-1185">Reference proteome</keyword>